<evidence type="ECO:0000313" key="11">
    <source>
        <dbReference type="EMBL" id="KAK3323729.1"/>
    </source>
</evidence>
<dbReference type="GO" id="GO:0020037">
    <property type="term" value="F:heme binding"/>
    <property type="evidence" value="ECO:0007669"/>
    <property type="project" value="InterPro"/>
</dbReference>
<evidence type="ECO:0000256" key="4">
    <source>
        <dbReference type="ARBA" id="ARBA00022723"/>
    </source>
</evidence>
<evidence type="ECO:0000256" key="10">
    <source>
        <dbReference type="SAM" id="MobiDB-lite"/>
    </source>
</evidence>
<evidence type="ECO:0000256" key="7">
    <source>
        <dbReference type="ARBA" id="ARBA00023033"/>
    </source>
</evidence>
<dbReference type="InterPro" id="IPR050121">
    <property type="entry name" value="Cytochrome_P450_monoxygenase"/>
</dbReference>
<dbReference type="InterPro" id="IPR001128">
    <property type="entry name" value="Cyt_P450"/>
</dbReference>
<accession>A0AAE0IEW7</accession>
<keyword evidence="6 8" id="KW-0408">Iron</keyword>
<dbReference type="InterPro" id="IPR017972">
    <property type="entry name" value="Cyt_P450_CS"/>
</dbReference>
<protein>
    <submittedName>
        <fullName evidence="11">Cytochrome P450</fullName>
    </submittedName>
</protein>
<evidence type="ECO:0000256" key="8">
    <source>
        <dbReference type="PIRSR" id="PIRSR602403-1"/>
    </source>
</evidence>
<evidence type="ECO:0000256" key="3">
    <source>
        <dbReference type="ARBA" id="ARBA00022617"/>
    </source>
</evidence>
<feature type="region of interest" description="Disordered" evidence="10">
    <location>
        <begin position="271"/>
        <end position="306"/>
    </location>
</feature>
<evidence type="ECO:0000256" key="2">
    <source>
        <dbReference type="ARBA" id="ARBA00010617"/>
    </source>
</evidence>
<organism evidence="11 12">
    <name type="scientific">Cercophora scortea</name>
    <dbReference type="NCBI Taxonomy" id="314031"/>
    <lineage>
        <taxon>Eukaryota</taxon>
        <taxon>Fungi</taxon>
        <taxon>Dikarya</taxon>
        <taxon>Ascomycota</taxon>
        <taxon>Pezizomycotina</taxon>
        <taxon>Sordariomycetes</taxon>
        <taxon>Sordariomycetidae</taxon>
        <taxon>Sordariales</taxon>
        <taxon>Lasiosphaeriaceae</taxon>
        <taxon>Cercophora</taxon>
    </lineage>
</organism>
<keyword evidence="7 9" id="KW-0503">Monooxygenase</keyword>
<reference evidence="11" key="1">
    <citation type="journal article" date="2023" name="Mol. Phylogenet. Evol.">
        <title>Genome-scale phylogeny and comparative genomics of the fungal order Sordariales.</title>
        <authorList>
            <person name="Hensen N."/>
            <person name="Bonometti L."/>
            <person name="Westerberg I."/>
            <person name="Brannstrom I.O."/>
            <person name="Guillou S."/>
            <person name="Cros-Aarteil S."/>
            <person name="Calhoun S."/>
            <person name="Haridas S."/>
            <person name="Kuo A."/>
            <person name="Mondo S."/>
            <person name="Pangilinan J."/>
            <person name="Riley R."/>
            <person name="LaButti K."/>
            <person name="Andreopoulos B."/>
            <person name="Lipzen A."/>
            <person name="Chen C."/>
            <person name="Yan M."/>
            <person name="Daum C."/>
            <person name="Ng V."/>
            <person name="Clum A."/>
            <person name="Steindorff A."/>
            <person name="Ohm R.A."/>
            <person name="Martin F."/>
            <person name="Silar P."/>
            <person name="Natvig D.O."/>
            <person name="Lalanne C."/>
            <person name="Gautier V."/>
            <person name="Ament-Velasquez S.L."/>
            <person name="Kruys A."/>
            <person name="Hutchinson M.I."/>
            <person name="Powell A.J."/>
            <person name="Barry K."/>
            <person name="Miller A.N."/>
            <person name="Grigoriev I.V."/>
            <person name="Debuchy R."/>
            <person name="Gladieux P."/>
            <person name="Hiltunen Thoren M."/>
            <person name="Johannesson H."/>
        </authorList>
    </citation>
    <scope>NUCLEOTIDE SEQUENCE</scope>
    <source>
        <strain evidence="11">SMH4131-1</strain>
    </source>
</reference>
<keyword evidence="3 8" id="KW-0349">Heme</keyword>
<evidence type="ECO:0000256" key="9">
    <source>
        <dbReference type="RuleBase" id="RU000461"/>
    </source>
</evidence>
<comment type="cofactor">
    <cofactor evidence="1 8">
        <name>heme</name>
        <dbReference type="ChEBI" id="CHEBI:30413"/>
    </cofactor>
</comment>
<dbReference type="GO" id="GO:0004497">
    <property type="term" value="F:monooxygenase activity"/>
    <property type="evidence" value="ECO:0007669"/>
    <property type="project" value="UniProtKB-KW"/>
</dbReference>
<evidence type="ECO:0000256" key="6">
    <source>
        <dbReference type="ARBA" id="ARBA00023004"/>
    </source>
</evidence>
<dbReference type="PRINTS" id="PR00465">
    <property type="entry name" value="EP450IV"/>
</dbReference>
<dbReference type="InterPro" id="IPR002403">
    <property type="entry name" value="Cyt_P450_E_grp-IV"/>
</dbReference>
<name>A0AAE0IEW7_9PEZI</name>
<dbReference type="GO" id="GO:0005506">
    <property type="term" value="F:iron ion binding"/>
    <property type="evidence" value="ECO:0007669"/>
    <property type="project" value="InterPro"/>
</dbReference>
<dbReference type="CDD" id="cd11062">
    <property type="entry name" value="CYP58-like"/>
    <property type="match status" value="1"/>
</dbReference>
<dbReference type="PANTHER" id="PTHR24305">
    <property type="entry name" value="CYTOCHROME P450"/>
    <property type="match status" value="1"/>
</dbReference>
<dbReference type="PROSITE" id="PS00086">
    <property type="entry name" value="CYTOCHROME_P450"/>
    <property type="match status" value="1"/>
</dbReference>
<feature type="binding site" description="axial binding residue" evidence="8">
    <location>
        <position position="460"/>
    </location>
    <ligand>
        <name>heme</name>
        <dbReference type="ChEBI" id="CHEBI:30413"/>
    </ligand>
    <ligandPart>
        <name>Fe</name>
        <dbReference type="ChEBI" id="CHEBI:18248"/>
    </ligandPart>
</feature>
<dbReference type="SUPFAM" id="SSF48264">
    <property type="entry name" value="Cytochrome P450"/>
    <property type="match status" value="1"/>
</dbReference>
<keyword evidence="4 8" id="KW-0479">Metal-binding</keyword>
<comment type="caution">
    <text evidence="11">The sequence shown here is derived from an EMBL/GenBank/DDBJ whole genome shotgun (WGS) entry which is preliminary data.</text>
</comment>
<dbReference type="InterPro" id="IPR036396">
    <property type="entry name" value="Cyt_P450_sf"/>
</dbReference>
<dbReference type="AlphaFoldDB" id="A0AAE0IEW7"/>
<gene>
    <name evidence="11" type="ORF">B0T19DRAFT_426804</name>
</gene>
<dbReference type="EMBL" id="JAUEPO010000004">
    <property type="protein sequence ID" value="KAK3323729.1"/>
    <property type="molecule type" value="Genomic_DNA"/>
</dbReference>
<evidence type="ECO:0000256" key="5">
    <source>
        <dbReference type="ARBA" id="ARBA00023002"/>
    </source>
</evidence>
<evidence type="ECO:0000256" key="1">
    <source>
        <dbReference type="ARBA" id="ARBA00001971"/>
    </source>
</evidence>
<reference evidence="11" key="2">
    <citation type="submission" date="2023-06" db="EMBL/GenBank/DDBJ databases">
        <authorList>
            <consortium name="Lawrence Berkeley National Laboratory"/>
            <person name="Haridas S."/>
            <person name="Hensen N."/>
            <person name="Bonometti L."/>
            <person name="Westerberg I."/>
            <person name="Brannstrom I.O."/>
            <person name="Guillou S."/>
            <person name="Cros-Aarteil S."/>
            <person name="Calhoun S."/>
            <person name="Kuo A."/>
            <person name="Mondo S."/>
            <person name="Pangilinan J."/>
            <person name="Riley R."/>
            <person name="Labutti K."/>
            <person name="Andreopoulos B."/>
            <person name="Lipzen A."/>
            <person name="Chen C."/>
            <person name="Yanf M."/>
            <person name="Daum C."/>
            <person name="Ng V."/>
            <person name="Clum A."/>
            <person name="Steindorff A."/>
            <person name="Ohm R."/>
            <person name="Martin F."/>
            <person name="Silar P."/>
            <person name="Natvig D."/>
            <person name="Lalanne C."/>
            <person name="Gautier V."/>
            <person name="Ament-Velasquez S.L."/>
            <person name="Kruys A."/>
            <person name="Hutchinson M.I."/>
            <person name="Powell A.J."/>
            <person name="Barry K."/>
            <person name="Miller A.N."/>
            <person name="Grigoriev I.V."/>
            <person name="Debuchy R."/>
            <person name="Gladieux P."/>
            <person name="Thoren M.H."/>
            <person name="Johannesson H."/>
        </authorList>
    </citation>
    <scope>NUCLEOTIDE SEQUENCE</scope>
    <source>
        <strain evidence="11">SMH4131-1</strain>
    </source>
</reference>
<dbReference type="Gene3D" id="1.10.630.10">
    <property type="entry name" value="Cytochrome P450"/>
    <property type="match status" value="1"/>
</dbReference>
<evidence type="ECO:0000313" key="12">
    <source>
        <dbReference type="Proteomes" id="UP001286456"/>
    </source>
</evidence>
<proteinExistence type="inferred from homology"/>
<feature type="compositionally biased region" description="Low complexity" evidence="10">
    <location>
        <begin position="274"/>
        <end position="285"/>
    </location>
</feature>
<sequence>MALSETLGLLLPATAVLLATYTVYLAVYRLFLSPLAKVPGPRWAALTYWYEIYYDMFQPAQYIFKIKQLHEQYGPIIRITPDEVSIADPDFFDTIYAPGPGHKRDKDPEKGKALGFSTSIGATVGHDLHRKRREPLNPFFSHRSIARLGPRLSDKIQQLEDHFARAAAAGDVVHLSDLYYAFANDIVNEYCFGHSQNLLADPALAHVQRKNVDSVLLGVKFNLHFSWVRDLIQRLPHSLSARFTPPAIRDMIRFRIGIRKDIDRVLNSAHDPVTTTTTTGQQQQQSVFTSLRDSPSLPASEKSPQRLEDEATLLVMAGTQSTQLSLTIAHYHLLANPDIMSRLRSELSTLPQSDLTSLPAVEKLPYLNAVTQEAHRLGFGVTGRNPRVAPDEAITYTNPKTGQVYTLPPGTSTSTSTYLVHANESIFPDPFVFDPTRWLGPAGLARRRYQLAFSRGPHICIGMHLANAEMAVALAAMARWDMELYETGEEDVAMRHDYHIMTPRLDSEGVRLRVVGRA</sequence>
<keyword evidence="12" id="KW-1185">Reference proteome</keyword>
<comment type="similarity">
    <text evidence="2 9">Belongs to the cytochrome P450 family.</text>
</comment>
<dbReference type="Pfam" id="PF00067">
    <property type="entry name" value="p450"/>
    <property type="match status" value="1"/>
</dbReference>
<keyword evidence="5 9" id="KW-0560">Oxidoreductase</keyword>
<dbReference type="Proteomes" id="UP001286456">
    <property type="component" value="Unassembled WGS sequence"/>
</dbReference>
<dbReference type="GO" id="GO:0016705">
    <property type="term" value="F:oxidoreductase activity, acting on paired donors, with incorporation or reduction of molecular oxygen"/>
    <property type="evidence" value="ECO:0007669"/>
    <property type="project" value="InterPro"/>
</dbReference>
<dbReference type="PANTHER" id="PTHR24305:SF157">
    <property type="entry name" value="N-ACETYLTRYPTOPHAN 6-HYDROXYLASE IVOC-RELATED"/>
    <property type="match status" value="1"/>
</dbReference>